<evidence type="ECO:0000313" key="7">
    <source>
        <dbReference type="Proteomes" id="UP000055590"/>
    </source>
</evidence>
<feature type="transmembrane region" description="Helical" evidence="3">
    <location>
        <begin position="138"/>
        <end position="160"/>
    </location>
</feature>
<keyword evidence="6" id="KW-0378">Hydrolase</keyword>
<dbReference type="InterPro" id="IPR000917">
    <property type="entry name" value="Sulfatase_N"/>
</dbReference>
<sequence length="626" mass="68150">MFARAAARSEAPAPRSLLRPALAWAVVHGLLVLWFFRKPLGLALADAPPRLHLPLLATFAVQAIFLGLVGFLATLPLLAFRRAYAWAAPLLIGLLSTFLYVDSLVFGSIGFHINGLVLTVAMQPGGGLAETGLPKDEIALLAAVVAGLLALGTWAGSLVLRRFASSRRVWTWVLAIVGLWTVERIGSAGLVFVGGIPLETASTTLPLQPPVRMNKQFTSITGRQPAVVAELSLGGVPRIGTPPGKLDPADVTLDRKRDVVFLLIESLPADFLDPEVMPNLWRRSREGTVFPRHYSAAAATDYSVCSILFGLDAHRRDALLGLGRTPFLFPALKRNGYAIHLLAASSVAWMDLKETVFRDVADRLQTDFDGAFDERDADMLARADRILDGASPDEPLFLFLFFAGTHFPYPYPERSAIFEPAWDGKGTLSASRVSPELLRNRAKNAAHEVDSKLEAFLTSYEQKRGGKPVLLVTGDHGEEFNENGRVGHATDVTVGQIHVPMVLFDESVPAGTADRPTGHVDILPTILSLLGDEHDPALYSDGLAMQSAPEDRYVLSVAGWLRKFALVSKDMKVTLHETMEGVRVTDPEDRPLPDAEARFAADSPRLLRRLRGQGHDREELGSSVAR</sequence>
<evidence type="ECO:0000313" key="6">
    <source>
        <dbReference type="EMBL" id="AKU91231.1"/>
    </source>
</evidence>
<organism evidence="6 7">
    <name type="scientific">Vulgatibacter incomptus</name>
    <dbReference type="NCBI Taxonomy" id="1391653"/>
    <lineage>
        <taxon>Bacteria</taxon>
        <taxon>Pseudomonadati</taxon>
        <taxon>Myxococcota</taxon>
        <taxon>Myxococcia</taxon>
        <taxon>Myxococcales</taxon>
        <taxon>Cystobacterineae</taxon>
        <taxon>Vulgatibacteraceae</taxon>
        <taxon>Vulgatibacter</taxon>
    </lineage>
</organism>
<evidence type="ECO:0000259" key="4">
    <source>
        <dbReference type="Pfam" id="PF00884"/>
    </source>
</evidence>
<feature type="domain" description="Sulfatase N-terminal" evidence="4">
    <location>
        <begin position="258"/>
        <end position="531"/>
    </location>
</feature>
<keyword evidence="3" id="KW-0472">Membrane</keyword>
<dbReference type="PIRSF" id="PIRSF004950">
    <property type="entry name" value="Mmb_sulf_HI0842"/>
    <property type="match status" value="1"/>
</dbReference>
<protein>
    <submittedName>
        <fullName evidence="6">Putative hydrolase</fullName>
    </submittedName>
</protein>
<evidence type="ECO:0000256" key="1">
    <source>
        <dbReference type="ARBA" id="ARBA00008779"/>
    </source>
</evidence>
<dbReference type="Proteomes" id="UP000055590">
    <property type="component" value="Chromosome"/>
</dbReference>
<reference evidence="6 7" key="1">
    <citation type="submission" date="2015-08" db="EMBL/GenBank/DDBJ databases">
        <authorList>
            <person name="Babu N.S."/>
            <person name="Beckwith C.J."/>
            <person name="Beseler K.G."/>
            <person name="Brison A."/>
            <person name="Carone J.V."/>
            <person name="Caskin T.P."/>
            <person name="Diamond M."/>
            <person name="Durham M.E."/>
            <person name="Foxe J.M."/>
            <person name="Go M."/>
            <person name="Henderson B.A."/>
            <person name="Jones I.B."/>
            <person name="McGettigan J.A."/>
            <person name="Micheletti S.J."/>
            <person name="Nasrallah M.E."/>
            <person name="Ortiz D."/>
            <person name="Piller C.R."/>
            <person name="Privatt S.R."/>
            <person name="Schneider S.L."/>
            <person name="Sharp S."/>
            <person name="Smith T.C."/>
            <person name="Stanton J.D."/>
            <person name="Ullery H.E."/>
            <person name="Wilson R.J."/>
            <person name="Serrano M.G."/>
            <person name="Buck G."/>
            <person name="Lee V."/>
            <person name="Wang Y."/>
            <person name="Carvalho R."/>
            <person name="Voegtly L."/>
            <person name="Shi R."/>
            <person name="Duckworth R."/>
            <person name="Johnson A."/>
            <person name="Loviza R."/>
            <person name="Walstead R."/>
            <person name="Shah Z."/>
            <person name="Kiflezghi M."/>
            <person name="Wade K."/>
            <person name="Ball S.L."/>
            <person name="Bradley K.W."/>
            <person name="Asai D.J."/>
            <person name="Bowman C.A."/>
            <person name="Russell D.A."/>
            <person name="Pope W.H."/>
            <person name="Jacobs-Sera D."/>
            <person name="Hendrix R.W."/>
            <person name="Hatfull G.F."/>
        </authorList>
    </citation>
    <scope>NUCLEOTIDE SEQUENCE [LARGE SCALE GENOMIC DNA]</scope>
    <source>
        <strain evidence="6 7">DSM 27710</strain>
    </source>
</reference>
<dbReference type="PANTHER" id="PTHR42693">
    <property type="entry name" value="ARYLSULFATASE FAMILY MEMBER"/>
    <property type="match status" value="1"/>
</dbReference>
<dbReference type="Pfam" id="PF00884">
    <property type="entry name" value="Sulfatase"/>
    <property type="match status" value="1"/>
</dbReference>
<dbReference type="OrthoDB" id="9766107at2"/>
<dbReference type="Pfam" id="PF11893">
    <property type="entry name" value="DUF3413"/>
    <property type="match status" value="1"/>
</dbReference>
<evidence type="ECO:0000256" key="2">
    <source>
        <dbReference type="SAM" id="MobiDB-lite"/>
    </source>
</evidence>
<keyword evidence="3" id="KW-0812">Transmembrane</keyword>
<feature type="region of interest" description="Disordered" evidence="2">
    <location>
        <begin position="607"/>
        <end position="626"/>
    </location>
</feature>
<dbReference type="SUPFAM" id="SSF53649">
    <property type="entry name" value="Alkaline phosphatase-like"/>
    <property type="match status" value="1"/>
</dbReference>
<dbReference type="PANTHER" id="PTHR42693:SF33">
    <property type="entry name" value="ARYLSULFATASE"/>
    <property type="match status" value="1"/>
</dbReference>
<dbReference type="InterPro" id="IPR012159">
    <property type="entry name" value="YejM-like"/>
</dbReference>
<dbReference type="KEGG" id="vin:AKJ08_1618"/>
<evidence type="ECO:0000256" key="3">
    <source>
        <dbReference type="SAM" id="Phobius"/>
    </source>
</evidence>
<dbReference type="Gene3D" id="3.40.720.10">
    <property type="entry name" value="Alkaline Phosphatase, subunit A"/>
    <property type="match status" value="1"/>
</dbReference>
<dbReference type="AlphaFoldDB" id="A0A0K1PCV7"/>
<name>A0A0K1PCV7_9BACT</name>
<dbReference type="InterPro" id="IPR024588">
    <property type="entry name" value="YejM_N"/>
</dbReference>
<accession>A0A0K1PCV7</accession>
<feature type="domain" description="Inner membrane protein YejM N-terminal" evidence="5">
    <location>
        <begin position="57"/>
        <end position="187"/>
    </location>
</feature>
<dbReference type="RefSeq" id="WP_050725574.1">
    <property type="nucleotide sequence ID" value="NZ_CP012332.1"/>
</dbReference>
<gene>
    <name evidence="6" type="ORF">AKJ08_1618</name>
</gene>
<feature type="transmembrane region" description="Helical" evidence="3">
    <location>
        <begin position="90"/>
        <end position="118"/>
    </location>
</feature>
<dbReference type="STRING" id="1391653.AKJ08_1618"/>
<proteinExistence type="inferred from homology"/>
<feature type="transmembrane region" description="Helical" evidence="3">
    <location>
        <begin position="172"/>
        <end position="198"/>
    </location>
</feature>
<dbReference type="InterPro" id="IPR017850">
    <property type="entry name" value="Alkaline_phosphatase_core_sf"/>
</dbReference>
<feature type="transmembrane region" description="Helical" evidence="3">
    <location>
        <begin position="21"/>
        <end position="36"/>
    </location>
</feature>
<dbReference type="InterPro" id="IPR050738">
    <property type="entry name" value="Sulfatase"/>
</dbReference>
<feature type="transmembrane region" description="Helical" evidence="3">
    <location>
        <begin position="56"/>
        <end position="78"/>
    </location>
</feature>
<evidence type="ECO:0000259" key="5">
    <source>
        <dbReference type="Pfam" id="PF11893"/>
    </source>
</evidence>
<comment type="similarity">
    <text evidence="1">Belongs to the sulfatase family.</text>
</comment>
<keyword evidence="7" id="KW-1185">Reference proteome</keyword>
<keyword evidence="3" id="KW-1133">Transmembrane helix</keyword>
<dbReference type="GO" id="GO:0004065">
    <property type="term" value="F:arylsulfatase activity"/>
    <property type="evidence" value="ECO:0007669"/>
    <property type="project" value="TreeGrafter"/>
</dbReference>
<dbReference type="EMBL" id="CP012332">
    <property type="protein sequence ID" value="AKU91231.1"/>
    <property type="molecule type" value="Genomic_DNA"/>
</dbReference>